<sequence>MTIRTEIVMDRCFFYLVAVGGGRPCMPRNSGPLCSGFIWIFANDPLFCILL</sequence>
<gene>
    <name evidence="1" type="ORF">MANES_S046000</name>
</gene>
<evidence type="ECO:0000313" key="1">
    <source>
        <dbReference type="EMBL" id="OAY21912.1"/>
    </source>
</evidence>
<accession>A0A199UB94</accession>
<dbReference type="AlphaFoldDB" id="A0A199UB94"/>
<reference evidence="1" key="1">
    <citation type="submission" date="2016-02" db="EMBL/GenBank/DDBJ databases">
        <title>WGS assembly of Manihot esculenta.</title>
        <authorList>
            <person name="Bredeson J.V."/>
            <person name="Prochnik S.E."/>
            <person name="Lyons J.B."/>
            <person name="Schmutz J."/>
            <person name="Grimwood J."/>
            <person name="Vrebalov J."/>
            <person name="Bart R.S."/>
            <person name="Amuge T."/>
            <person name="Ferguson M.E."/>
            <person name="Green R."/>
            <person name="Putnam N."/>
            <person name="Stites J."/>
            <person name="Rounsley S."/>
            <person name="Rokhsar D.S."/>
        </authorList>
    </citation>
    <scope>NUCLEOTIDE SEQUENCE [LARGE SCALE GENOMIC DNA]</scope>
    <source>
        <tissue evidence="1">Leaf</tissue>
    </source>
</reference>
<dbReference type="EMBL" id="KV450591">
    <property type="protein sequence ID" value="OAY21912.1"/>
    <property type="molecule type" value="Genomic_DNA"/>
</dbReference>
<organism evidence="1">
    <name type="scientific">Manihot esculenta</name>
    <name type="common">Cassava</name>
    <name type="synonym">Jatropha manihot</name>
    <dbReference type="NCBI Taxonomy" id="3983"/>
    <lineage>
        <taxon>Eukaryota</taxon>
        <taxon>Viridiplantae</taxon>
        <taxon>Streptophyta</taxon>
        <taxon>Embryophyta</taxon>
        <taxon>Tracheophyta</taxon>
        <taxon>Spermatophyta</taxon>
        <taxon>Magnoliopsida</taxon>
        <taxon>eudicotyledons</taxon>
        <taxon>Gunneridae</taxon>
        <taxon>Pentapetalae</taxon>
        <taxon>rosids</taxon>
        <taxon>fabids</taxon>
        <taxon>Malpighiales</taxon>
        <taxon>Euphorbiaceae</taxon>
        <taxon>Crotonoideae</taxon>
        <taxon>Manihoteae</taxon>
        <taxon>Manihot</taxon>
    </lineage>
</organism>
<protein>
    <submittedName>
        <fullName evidence="1">Uncharacterized protein</fullName>
    </submittedName>
</protein>
<name>A0A199UB94_MANES</name>
<proteinExistence type="predicted"/>